<comment type="caution">
    <text evidence="1">The sequence shown here is derived from an EMBL/GenBank/DDBJ whole genome shotgun (WGS) entry which is preliminary data.</text>
</comment>
<keyword evidence="2" id="KW-1185">Reference proteome</keyword>
<proteinExistence type="predicted"/>
<sequence>MAPSTRSATAVAALFVAALAAAAAAGRGAAGHSHLDSPRPMTTKHSCRVGGDPPMNCPGPCPTEPSVDWSSQATYERGGSYGVTWARNNHEGGFTRLTLVPKDQWTSAAAHSERAFWYSCWSAGREACPSGDKDKKGGGRCYDDGDGSRFGTTMTIPRVVPDGEYVLGYAWYGGLGDGFTESFFGDYYDCAVVTVAGGAAVQAEEPVVFQPGPGSRFGDKCEATANRLGVCPVEPCRGIKKSLMTSAAFDGKTPAPLTAALFGGTPAAGGGGGGGQYDAAAGDGGPAAGQAAGEKPAGGQYGAGGASPAGYKAPPAAPAGGPYTAGGGGGGGPAGGAGAAAEAAGGKPPPAGGEYGEAAAAAGAGGRPPGAPPAGAPYAAAGGGAPAGGTAAGQGPPAGGPYKGGAPPAGGPYEAGGGGPGGGAAPAAAGAKPAGAKPAAGPYGAGDGGPAGGAGAGEEAAGAAKPPAGPGTISVPSAQVLSAGVAASPTATLIAEVRGPANYVEFYVNGAWASTESYAPYAIAGNTGGSFTPWPPLATGGTSVSVKVLAYDVDRNRAERTFKITIKP</sequence>
<dbReference type="EMBL" id="CM020618">
    <property type="protein sequence ID" value="KAK1860364.1"/>
    <property type="molecule type" value="Genomic_DNA"/>
</dbReference>
<evidence type="ECO:0000313" key="2">
    <source>
        <dbReference type="Proteomes" id="UP000798662"/>
    </source>
</evidence>
<name>A0ACC3BRN8_PYRYE</name>
<protein>
    <submittedName>
        <fullName evidence="1">Uncharacterized protein</fullName>
    </submittedName>
</protein>
<dbReference type="Proteomes" id="UP000798662">
    <property type="component" value="Chromosome 1"/>
</dbReference>
<gene>
    <name evidence="1" type="ORF">I4F81_002953</name>
</gene>
<reference evidence="1" key="1">
    <citation type="submission" date="2019-11" db="EMBL/GenBank/DDBJ databases">
        <title>Nori genome reveals adaptations in red seaweeds to the harsh intertidal environment.</title>
        <authorList>
            <person name="Wang D."/>
            <person name="Mao Y."/>
        </authorList>
    </citation>
    <scope>NUCLEOTIDE SEQUENCE</scope>
    <source>
        <tissue evidence="1">Gametophyte</tissue>
    </source>
</reference>
<evidence type="ECO:0000313" key="1">
    <source>
        <dbReference type="EMBL" id="KAK1860364.1"/>
    </source>
</evidence>
<organism evidence="1 2">
    <name type="scientific">Pyropia yezoensis</name>
    <name type="common">Susabi-nori</name>
    <name type="synonym">Porphyra yezoensis</name>
    <dbReference type="NCBI Taxonomy" id="2788"/>
    <lineage>
        <taxon>Eukaryota</taxon>
        <taxon>Rhodophyta</taxon>
        <taxon>Bangiophyceae</taxon>
        <taxon>Bangiales</taxon>
        <taxon>Bangiaceae</taxon>
        <taxon>Pyropia</taxon>
    </lineage>
</organism>
<accession>A0ACC3BRN8</accession>